<feature type="non-terminal residue" evidence="2">
    <location>
        <position position="1"/>
    </location>
</feature>
<feature type="coiled-coil region" evidence="1">
    <location>
        <begin position="18"/>
        <end position="45"/>
    </location>
</feature>
<dbReference type="Proteomes" id="UP000287033">
    <property type="component" value="Unassembled WGS sequence"/>
</dbReference>
<keyword evidence="1" id="KW-0175">Coiled coil</keyword>
<dbReference type="EMBL" id="BEZZ01125322">
    <property type="protein sequence ID" value="GCC44030.1"/>
    <property type="molecule type" value="Genomic_DNA"/>
</dbReference>
<reference evidence="2 3" key="1">
    <citation type="journal article" date="2018" name="Nat. Ecol. Evol.">
        <title>Shark genomes provide insights into elasmobranch evolution and the origin of vertebrates.</title>
        <authorList>
            <person name="Hara Y"/>
            <person name="Yamaguchi K"/>
            <person name="Onimaru K"/>
            <person name="Kadota M"/>
            <person name="Koyanagi M"/>
            <person name="Keeley SD"/>
            <person name="Tatsumi K"/>
            <person name="Tanaka K"/>
            <person name="Motone F"/>
            <person name="Kageyama Y"/>
            <person name="Nozu R"/>
            <person name="Adachi N"/>
            <person name="Nishimura O"/>
            <person name="Nakagawa R"/>
            <person name="Tanegashima C"/>
            <person name="Kiyatake I"/>
            <person name="Matsumoto R"/>
            <person name="Murakumo K"/>
            <person name="Nishida K"/>
            <person name="Terakita A"/>
            <person name="Kuratani S"/>
            <person name="Sato K"/>
            <person name="Hyodo S Kuraku.S."/>
        </authorList>
    </citation>
    <scope>NUCLEOTIDE SEQUENCE [LARGE SCALE GENOMIC DNA]</scope>
</reference>
<keyword evidence="3" id="KW-1185">Reference proteome</keyword>
<sequence>NEVTAEREILKDRYQEVLDRQIQMENQLQVKVRQLQQRQEEEENIYQVKYN</sequence>
<organism evidence="2 3">
    <name type="scientific">Chiloscyllium punctatum</name>
    <name type="common">Brownbanded bambooshark</name>
    <name type="synonym">Hemiscyllium punctatum</name>
    <dbReference type="NCBI Taxonomy" id="137246"/>
    <lineage>
        <taxon>Eukaryota</taxon>
        <taxon>Metazoa</taxon>
        <taxon>Chordata</taxon>
        <taxon>Craniata</taxon>
        <taxon>Vertebrata</taxon>
        <taxon>Chondrichthyes</taxon>
        <taxon>Elasmobranchii</taxon>
        <taxon>Galeomorphii</taxon>
        <taxon>Galeoidea</taxon>
        <taxon>Orectolobiformes</taxon>
        <taxon>Hemiscylliidae</taxon>
        <taxon>Chiloscyllium</taxon>
    </lineage>
</organism>
<evidence type="ECO:0000313" key="3">
    <source>
        <dbReference type="Proteomes" id="UP000287033"/>
    </source>
</evidence>
<gene>
    <name evidence="2" type="ORF">chiPu_0028184</name>
</gene>
<dbReference type="AlphaFoldDB" id="A0A401TMX7"/>
<name>A0A401TMX7_CHIPU</name>
<proteinExistence type="predicted"/>
<evidence type="ECO:0000256" key="1">
    <source>
        <dbReference type="SAM" id="Coils"/>
    </source>
</evidence>
<comment type="caution">
    <text evidence="2">The sequence shown here is derived from an EMBL/GenBank/DDBJ whole genome shotgun (WGS) entry which is preliminary data.</text>
</comment>
<protein>
    <submittedName>
        <fullName evidence="2">Uncharacterized protein</fullName>
    </submittedName>
</protein>
<accession>A0A401TMX7</accession>
<evidence type="ECO:0000313" key="2">
    <source>
        <dbReference type="EMBL" id="GCC44030.1"/>
    </source>
</evidence>